<protein>
    <recommendedName>
        <fullName evidence="4">F-box domain-containing protein</fullName>
    </recommendedName>
</protein>
<evidence type="ECO:0000313" key="3">
    <source>
        <dbReference type="Proteomes" id="UP000654918"/>
    </source>
</evidence>
<name>A0A8H6N8M1_9PEZI</name>
<feature type="region of interest" description="Disordered" evidence="1">
    <location>
        <begin position="175"/>
        <end position="279"/>
    </location>
</feature>
<sequence length="279" mass="31982">MKLRSQTRREEQEEALRERLLSDTTIKLHEQQTARWTRLPPEIRRMIMQLVQSFSADKKYSMARLTTVSKEWQSFFEPAIWRTLTLQPGNLRSGFLGLRGHIKSDRREMIKCVSLCVDMEHYICPRCKREIGDQHTIINREKKLFNNLRRLFSILGDWPNDSPSMSTGIWLDLAQKQPSERGKEDTCKGKSSLGPRPLPRPLRLPPPLLPPRPASAMLAFRAACPPSPAARGRPPSSVPGRRPALPPPEEDLPEGGDYVYSDDDIEMDLGEKDEDEDDE</sequence>
<evidence type="ECO:0008006" key="4">
    <source>
        <dbReference type="Google" id="ProtNLM"/>
    </source>
</evidence>
<proteinExistence type="predicted"/>
<comment type="caution">
    <text evidence="2">The sequence shown here is derived from an EMBL/GenBank/DDBJ whole genome shotgun (WGS) entry which is preliminary data.</text>
</comment>
<dbReference type="AlphaFoldDB" id="A0A8H6N8M1"/>
<organism evidence="2 3">
    <name type="scientific">Colletotrichum plurivorum</name>
    <dbReference type="NCBI Taxonomy" id="2175906"/>
    <lineage>
        <taxon>Eukaryota</taxon>
        <taxon>Fungi</taxon>
        <taxon>Dikarya</taxon>
        <taxon>Ascomycota</taxon>
        <taxon>Pezizomycotina</taxon>
        <taxon>Sordariomycetes</taxon>
        <taxon>Hypocreomycetidae</taxon>
        <taxon>Glomerellales</taxon>
        <taxon>Glomerellaceae</taxon>
        <taxon>Colletotrichum</taxon>
        <taxon>Colletotrichum orchidearum species complex</taxon>
    </lineage>
</organism>
<accession>A0A8H6N8M1</accession>
<feature type="compositionally biased region" description="Acidic residues" evidence="1">
    <location>
        <begin position="248"/>
        <end position="279"/>
    </location>
</feature>
<gene>
    <name evidence="2" type="ORF">CPLU01_10954</name>
</gene>
<dbReference type="Proteomes" id="UP000654918">
    <property type="component" value="Unassembled WGS sequence"/>
</dbReference>
<evidence type="ECO:0000313" key="2">
    <source>
        <dbReference type="EMBL" id="KAF6824269.1"/>
    </source>
</evidence>
<dbReference type="EMBL" id="WIGO01000196">
    <property type="protein sequence ID" value="KAF6824269.1"/>
    <property type="molecule type" value="Genomic_DNA"/>
</dbReference>
<feature type="compositionally biased region" description="Low complexity" evidence="1">
    <location>
        <begin position="219"/>
        <end position="243"/>
    </location>
</feature>
<reference evidence="2" key="1">
    <citation type="journal article" date="2020" name="Phytopathology">
        <title>Genome Sequence Resources of Colletotrichum truncatum, C. plurivorum, C. musicola, and C. sojae: Four Species Pathogenic to Soybean (Glycine max).</title>
        <authorList>
            <person name="Rogerio F."/>
            <person name="Boufleur T.R."/>
            <person name="Ciampi-Guillardi M."/>
            <person name="Sukno S.A."/>
            <person name="Thon M.R."/>
            <person name="Massola Junior N.S."/>
            <person name="Baroncelli R."/>
        </authorList>
    </citation>
    <scope>NUCLEOTIDE SEQUENCE</scope>
    <source>
        <strain evidence="2">LFN00145</strain>
    </source>
</reference>
<evidence type="ECO:0000256" key="1">
    <source>
        <dbReference type="SAM" id="MobiDB-lite"/>
    </source>
</evidence>
<feature type="compositionally biased region" description="Basic and acidic residues" evidence="1">
    <location>
        <begin position="178"/>
        <end position="188"/>
    </location>
</feature>
<feature type="compositionally biased region" description="Pro residues" evidence="1">
    <location>
        <begin position="196"/>
        <end position="213"/>
    </location>
</feature>
<keyword evidence="3" id="KW-1185">Reference proteome</keyword>